<keyword evidence="5" id="KW-0067">ATP-binding</keyword>
<dbReference type="GO" id="GO:0016604">
    <property type="term" value="C:nuclear body"/>
    <property type="evidence" value="ECO:0007669"/>
    <property type="project" value="TreeGrafter"/>
</dbReference>
<gene>
    <name evidence="12" type="ORF">PHLGIDRAFT_108374</name>
</gene>
<evidence type="ECO:0000259" key="9">
    <source>
        <dbReference type="Pfam" id="PF13086"/>
    </source>
</evidence>
<dbReference type="InterPro" id="IPR024481">
    <property type="entry name" value="Helicase_Sen1_N"/>
</dbReference>
<feature type="domain" description="Helicase SEN1 beta-barrel" evidence="11">
    <location>
        <begin position="1154"/>
        <end position="1243"/>
    </location>
</feature>
<feature type="coiled-coil region" evidence="6">
    <location>
        <begin position="1435"/>
        <end position="1493"/>
    </location>
</feature>
<feature type="region of interest" description="Disordered" evidence="7">
    <location>
        <begin position="1819"/>
        <end position="1928"/>
    </location>
</feature>
<evidence type="ECO:0000256" key="5">
    <source>
        <dbReference type="ARBA" id="ARBA00022840"/>
    </source>
</evidence>
<keyword evidence="2" id="KW-0547">Nucleotide-binding</keyword>
<dbReference type="GO" id="GO:0004386">
    <property type="term" value="F:helicase activity"/>
    <property type="evidence" value="ECO:0007669"/>
    <property type="project" value="UniProtKB-KW"/>
</dbReference>
<keyword evidence="3" id="KW-0378">Hydrolase</keyword>
<reference evidence="12 13" key="1">
    <citation type="journal article" date="2014" name="PLoS Genet.">
        <title>Analysis of the Phlebiopsis gigantea genome, transcriptome and secretome provides insight into its pioneer colonization strategies of wood.</title>
        <authorList>
            <person name="Hori C."/>
            <person name="Ishida T."/>
            <person name="Igarashi K."/>
            <person name="Samejima M."/>
            <person name="Suzuki H."/>
            <person name="Master E."/>
            <person name="Ferreira P."/>
            <person name="Ruiz-Duenas F.J."/>
            <person name="Held B."/>
            <person name="Canessa P."/>
            <person name="Larrondo L.F."/>
            <person name="Schmoll M."/>
            <person name="Druzhinina I.S."/>
            <person name="Kubicek C.P."/>
            <person name="Gaskell J.A."/>
            <person name="Kersten P."/>
            <person name="St John F."/>
            <person name="Glasner J."/>
            <person name="Sabat G."/>
            <person name="Splinter BonDurant S."/>
            <person name="Syed K."/>
            <person name="Yadav J."/>
            <person name="Mgbeahuruike A.C."/>
            <person name="Kovalchuk A."/>
            <person name="Asiegbu F.O."/>
            <person name="Lackner G."/>
            <person name="Hoffmeister D."/>
            <person name="Rencoret J."/>
            <person name="Gutierrez A."/>
            <person name="Sun H."/>
            <person name="Lindquist E."/>
            <person name="Barry K."/>
            <person name="Riley R."/>
            <person name="Grigoriev I.V."/>
            <person name="Henrissat B."/>
            <person name="Kues U."/>
            <person name="Berka R.M."/>
            <person name="Martinez A.T."/>
            <person name="Covert S.F."/>
            <person name="Blanchette R.A."/>
            <person name="Cullen D."/>
        </authorList>
    </citation>
    <scope>NUCLEOTIDE SEQUENCE [LARGE SCALE GENOMIC DNA]</scope>
    <source>
        <strain evidence="12 13">11061_1 CR5-6</strain>
    </source>
</reference>
<dbReference type="Pfam" id="PF23576">
    <property type="entry name" value="SEN1_barrel"/>
    <property type="match status" value="1"/>
</dbReference>
<dbReference type="STRING" id="745531.A0A0C3NK83"/>
<comment type="similarity">
    <text evidence="1">Belongs to the DNA2/NAM7 helicase family.</text>
</comment>
<name>A0A0C3NK83_PHLG1</name>
<dbReference type="InterPro" id="IPR056474">
    <property type="entry name" value="SEN1_barrel"/>
</dbReference>
<dbReference type="PANTHER" id="PTHR10887:SF495">
    <property type="entry name" value="HELICASE SENATAXIN ISOFORM X1-RELATED"/>
    <property type="match status" value="1"/>
</dbReference>
<feature type="compositionally biased region" description="Low complexity" evidence="7">
    <location>
        <begin position="1007"/>
        <end position="1022"/>
    </location>
</feature>
<dbReference type="EMBL" id="KN840545">
    <property type="protein sequence ID" value="KIP05379.1"/>
    <property type="molecule type" value="Genomic_DNA"/>
</dbReference>
<feature type="compositionally biased region" description="Low complexity" evidence="7">
    <location>
        <begin position="1820"/>
        <end position="1838"/>
    </location>
</feature>
<proteinExistence type="inferred from homology"/>
<dbReference type="SUPFAM" id="SSF52540">
    <property type="entry name" value="P-loop containing nucleoside triphosphate hydrolases"/>
    <property type="match status" value="1"/>
</dbReference>
<evidence type="ECO:0000259" key="11">
    <source>
        <dbReference type="Pfam" id="PF23576"/>
    </source>
</evidence>
<dbReference type="FunFam" id="3.40.50.300:FF:000326">
    <property type="entry name" value="P-loop containing nucleoside triphosphate hydrolase"/>
    <property type="match status" value="1"/>
</dbReference>
<feature type="region of interest" description="Disordered" evidence="7">
    <location>
        <begin position="845"/>
        <end position="872"/>
    </location>
</feature>
<dbReference type="CDD" id="cd18808">
    <property type="entry name" value="SF1_C_Upf1"/>
    <property type="match status" value="1"/>
</dbReference>
<organism evidence="12 13">
    <name type="scientific">Phlebiopsis gigantea (strain 11061_1 CR5-6)</name>
    <name type="common">White-rot fungus</name>
    <name type="synonym">Peniophora gigantea</name>
    <dbReference type="NCBI Taxonomy" id="745531"/>
    <lineage>
        <taxon>Eukaryota</taxon>
        <taxon>Fungi</taxon>
        <taxon>Dikarya</taxon>
        <taxon>Basidiomycota</taxon>
        <taxon>Agaricomycotina</taxon>
        <taxon>Agaricomycetes</taxon>
        <taxon>Polyporales</taxon>
        <taxon>Phanerochaetaceae</taxon>
        <taxon>Phlebiopsis</taxon>
    </lineage>
</organism>
<evidence type="ECO:0000256" key="7">
    <source>
        <dbReference type="SAM" id="MobiDB-lite"/>
    </source>
</evidence>
<dbReference type="Pfam" id="PF12726">
    <property type="entry name" value="SEN1_N"/>
    <property type="match status" value="1"/>
</dbReference>
<dbReference type="Proteomes" id="UP000053257">
    <property type="component" value="Unassembled WGS sequence"/>
</dbReference>
<dbReference type="InterPro" id="IPR041677">
    <property type="entry name" value="DNA2/NAM7_AAA_11"/>
</dbReference>
<evidence type="ECO:0000256" key="6">
    <source>
        <dbReference type="SAM" id="Coils"/>
    </source>
</evidence>
<evidence type="ECO:0000259" key="8">
    <source>
        <dbReference type="Pfam" id="PF12726"/>
    </source>
</evidence>
<evidence type="ECO:0000259" key="10">
    <source>
        <dbReference type="Pfam" id="PF13087"/>
    </source>
</evidence>
<feature type="domain" description="DNA2/NAM7 helicase-like C-terminal" evidence="10">
    <location>
        <begin position="1586"/>
        <end position="1783"/>
    </location>
</feature>
<dbReference type="InterPro" id="IPR041679">
    <property type="entry name" value="DNA2/NAM7-like_C"/>
</dbReference>
<evidence type="ECO:0000256" key="2">
    <source>
        <dbReference type="ARBA" id="ARBA00022741"/>
    </source>
</evidence>
<keyword evidence="4" id="KW-0347">Helicase</keyword>
<accession>A0A0C3NK83</accession>
<dbReference type="InterPro" id="IPR047187">
    <property type="entry name" value="SF1_C_Upf1"/>
</dbReference>
<dbReference type="GO" id="GO:0016787">
    <property type="term" value="F:hydrolase activity"/>
    <property type="evidence" value="ECO:0007669"/>
    <property type="project" value="UniProtKB-KW"/>
</dbReference>
<dbReference type="PANTHER" id="PTHR10887">
    <property type="entry name" value="DNA2/NAM7 HELICASE FAMILY"/>
    <property type="match status" value="1"/>
</dbReference>
<keyword evidence="13" id="KW-1185">Reference proteome</keyword>
<dbReference type="CDD" id="cd18042">
    <property type="entry name" value="DEXXQc_SETX"/>
    <property type="match status" value="1"/>
</dbReference>
<feature type="domain" description="DNA2/NAM7 helicase helicase" evidence="9">
    <location>
        <begin position="1293"/>
        <end position="1578"/>
    </location>
</feature>
<dbReference type="GO" id="GO:0005694">
    <property type="term" value="C:chromosome"/>
    <property type="evidence" value="ECO:0007669"/>
    <property type="project" value="UniProtKB-ARBA"/>
</dbReference>
<dbReference type="Pfam" id="PF13087">
    <property type="entry name" value="AAA_12"/>
    <property type="match status" value="1"/>
</dbReference>
<dbReference type="InterPro" id="IPR027417">
    <property type="entry name" value="P-loop_NTPase"/>
</dbReference>
<evidence type="ECO:0000256" key="1">
    <source>
        <dbReference type="ARBA" id="ARBA00007913"/>
    </source>
</evidence>
<dbReference type="Gene3D" id="3.40.50.300">
    <property type="entry name" value="P-loop containing nucleotide triphosphate hydrolases"/>
    <property type="match status" value="2"/>
</dbReference>
<evidence type="ECO:0000313" key="13">
    <source>
        <dbReference type="Proteomes" id="UP000053257"/>
    </source>
</evidence>
<protein>
    <recommendedName>
        <fullName evidence="14">Helicase ATP-binding domain-containing protein</fullName>
    </recommendedName>
</protein>
<dbReference type="GO" id="GO:0001147">
    <property type="term" value="F:transcription termination site sequence-specific DNA binding"/>
    <property type="evidence" value="ECO:0007669"/>
    <property type="project" value="TreeGrafter"/>
</dbReference>
<dbReference type="GO" id="GO:0006369">
    <property type="term" value="P:termination of RNA polymerase II transcription"/>
    <property type="evidence" value="ECO:0007669"/>
    <property type="project" value="TreeGrafter"/>
</dbReference>
<evidence type="ECO:0000256" key="4">
    <source>
        <dbReference type="ARBA" id="ARBA00022806"/>
    </source>
</evidence>
<dbReference type="OrthoDB" id="6513042at2759"/>
<feature type="region of interest" description="Disordered" evidence="7">
    <location>
        <begin position="967"/>
        <end position="1047"/>
    </location>
</feature>
<dbReference type="GO" id="GO:0005524">
    <property type="term" value="F:ATP binding"/>
    <property type="evidence" value="ECO:0007669"/>
    <property type="project" value="UniProtKB-KW"/>
</dbReference>
<dbReference type="Pfam" id="PF13086">
    <property type="entry name" value="AAA_11"/>
    <property type="match status" value="1"/>
</dbReference>
<evidence type="ECO:0000313" key="12">
    <source>
        <dbReference type="EMBL" id="KIP05379.1"/>
    </source>
</evidence>
<keyword evidence="6" id="KW-0175">Coiled coil</keyword>
<evidence type="ECO:0008006" key="14">
    <source>
        <dbReference type="Google" id="ProtNLM"/>
    </source>
</evidence>
<feature type="compositionally biased region" description="Low complexity" evidence="7">
    <location>
        <begin position="918"/>
        <end position="932"/>
    </location>
</feature>
<dbReference type="SUPFAM" id="SSF48371">
    <property type="entry name" value="ARM repeat"/>
    <property type="match status" value="1"/>
</dbReference>
<feature type="compositionally biased region" description="Basic and acidic residues" evidence="7">
    <location>
        <begin position="903"/>
        <end position="917"/>
    </location>
</feature>
<dbReference type="InterPro" id="IPR045055">
    <property type="entry name" value="DNA2/NAM7-like"/>
</dbReference>
<feature type="compositionally biased region" description="Basic and acidic residues" evidence="7">
    <location>
        <begin position="850"/>
        <end position="861"/>
    </location>
</feature>
<feature type="domain" description="Helicase Sen1 N-terminal" evidence="8">
    <location>
        <begin position="79"/>
        <end position="822"/>
    </location>
</feature>
<feature type="region of interest" description="Disordered" evidence="7">
    <location>
        <begin position="898"/>
        <end position="954"/>
    </location>
</feature>
<evidence type="ECO:0000256" key="3">
    <source>
        <dbReference type="ARBA" id="ARBA00022801"/>
    </source>
</evidence>
<dbReference type="HOGENOM" id="CLU_000459_1_1_1"/>
<sequence>MSSTQNNDLAAKLQALRDVPVAQIANQDLFGIYKFVVPDGSTSRDASHWFCSQAPPLKVEAATFLLRLHAYNSPNVATWRKRLQACLGACSQCVKRLQELKESSRQTYFGAFGDTMLQQFYSSFSTWELETILEYCSKAQITPDKPPDAGGRTLAGVPPSIFLLMISNLAHLREPQIMSIIRSYVPDRAITSWPLDSPPVGLFLLLVDEKIDVRTWASQQIALYKIKPLPDENFLSVHSQVIEAATSAITSLSRSQTLEPWSQGFAFPNDPVVLWAGYCTMLRFVPVKLLQPSKSLKLNLRKIVVAHLSDTGSHFPEVLKAFLLLLNRLGPELWEGEGEEYPQVVFNTIKNNSVYTDGLQTDQPSHSHWTVQWMEAYVKSLGDLPGLHSLLPLMVQYLCEELQHERFKNVRASAVCIAAKLLDTILIDCSRAKEPSPLLCVALESLDIHANNFTSVAFGKAYTSDVWTDARTNSRGLIRTALKMDVKLVSNTIVKLTTLSSKGGKVAYPKVREQLWKKTYESVLPHDSDSITAIVSILSNIAHADDLNEAAFSPIFKNQSNKEDLVKSLRGVNRALAVFRTGFSDAVSRFLDFTEPTTALALLRQKGMTDNVMTMMFSPLEALRSPVQSIVGLALDVESRADCFRAILETNPDGAFTGMFSVLENFTKVASSLPEACGLSKALALCLTDIIDVLCATPDGLLHKTQFLQAFHNAGPEVQLPKWWGLMARALTQIFLRTPRWAEYFENEMMVTWMRDALIFGRDMLAQRRTVESAALALSPQSSGARGKSHIGTKMVDDLQPVLLELCRWLRLTDEELLFQAFALLQSLLGCLQQANVKPGDAAMQKLQKHVKDARTPDPKRPQTKLDSTRVSRLQDAISAFETRDDDSDDDEIQVISHIIKAPPERHRKEKTKEEPPTAKFKPKPLAAQKPAKSIRPEPSRRASGKSSINKYFTADDQRKLDAASSLPRFKAPPASISSTSIASASSSKSVTPSITLPSVKDDKKSGASSSAPSVVASSSDESSSDEGGESGLASLVKLQRTPTIKKPQERRKVMMLDLPGHAKNPVLERLNNRSVRDEARRTGLRLKPDITPLHRAILSWNYDTDGAQPPGENLRLSSVPDRFENEHHYRRTFEPLLVMECWAQLQQSKEAKAERFSCQVMTRQYSDDWIDLDIQITDSVTKDWSLSDTEIVLLRQPEGQQGYLCKVQNYRATAASINATLRMTSTRDSGPQINSSWMLQKVLSLTTVHREFAALMGLPFYDLCPVIIRPRLPEPARTNPQEVSETMKAYSLNEPQAKAILSALRTDGFSLIQGPPGTGKTSTICGLVQAFLARRAKPVTVIHAGRTSGPADREPKKKILLCAPSNAAIDEITYRLKEGVSGPGRTLIAPKVVRVGGGKVGLAVKDVSLTFLVEQKMNEDTQAKANSRDVGSDITLLRSKLEAVKRQREQKLAEMLTVHDNTTRTFALEEDVRALNKERINLTSQLDKLRDQQKSNYRTLDAVGRRFRADILQEADVICTTLAGAGHELLEPFDFEMVVIDEAAQAIELSSLIPLKYRCSRCVMVGDPQQLPPTVISTEASKYGYNQSLFVRLQKDRPDAVHLLSIQYRMHPDISILPSRLFYKGRLLDGPNMQVKTQRPWHTHPKFGPYRFYNVLRGVEETGSSHSYLNRAEADIAVALYNRMHQEFAAKGVDFTVGVVTMYKAQMHELRRAFERRFGTTIAGSVDFNTVDGFQGQEKDVIILSCVRAGPGVERVGFLADIRRMNVALTRAKSSVFILGNAATLERSNEDWKTIVSDARSRSCLIDVDVSYFTSPVTASERAAAPKPRAPSKTSAKPPTPLPELATPRQLAAAGRRPSSSQPMTGDRPPGLSQKRPAEDTGASGPEPKRRPPPGAERPAPKPKLPAVREKKKPSIFMPSRRPGAPR</sequence>
<dbReference type="InterPro" id="IPR016024">
    <property type="entry name" value="ARM-type_fold"/>
</dbReference>
<feature type="compositionally biased region" description="Low complexity" evidence="7">
    <location>
        <begin position="973"/>
        <end position="996"/>
    </location>
</feature>